<feature type="domain" description="DNA-directed DNA polymerase family B mitochondria/virus" evidence="9">
    <location>
        <begin position="517"/>
        <end position="662"/>
    </location>
</feature>
<dbReference type="SUPFAM" id="SSF53098">
    <property type="entry name" value="Ribonuclease H-like"/>
    <property type="match status" value="1"/>
</dbReference>
<sequence>MAARKRAWSEYWWRDDVSDKDLVRIGELYNDEDQEFLDDDISDEELLRMTDQPQRGSGMPLFEFDNKFIGEPAKFKNTLLKQRVRSQKKQLRDARAEDNLGEELTQAVARVAGRIVNDTGRRWPRGIRDNDQVLFNFSTPRFQHPLQSSYFRVDEVRHGSDHWNRYLQVLANQLNSNESFEADDPFDVDVTLVARGNGDGRENVGGKWEQWLGRKKLAIVLHDRRTVLEVSNDDNLCCARTIWLTKSACDTFDCLTDQEAKRYYRNIQHNPERLTRCAKYFHREAGVPKRPCGKSELAAFQTYLAPQYQLKVITACYPYELLFEGQVTEPPQYIVRLLYVPPVGNSDIGHYHGCKSYQAFLEKSYYCDLYNRGYDSEDFRHHPCEGRRCKACKQVACGSKLHPPTIYCQHCHRHFYDDRCVAFHHAEGICKCWVRCELCCKEYTPSDDPHECYTGRCRACREEVDLTAHKCYIQSVDEEEDLPMKKPASLYKKQKRKNPHAQLLKEHRKFYFMIPNGTKRLSLSYRRVQFKDSFCFIPSSLAQFSSTFGIEEIKKGFFPHTFHTPEYAIYVGALPDRKYFDPESMSEKKMSEFEEWYQEESSRQQVYDLKRELIEYCGSDVKLLKAGCQKFVAEFRAVAGFDPLEKCVTIAQACNCYWRKPVMEEESIALEPCSGWHGSRPIHSLKSLEWLIWEERQRGIHIRHARNGGEMGIRVASITHHVDGYHHES</sequence>
<evidence type="ECO:0000256" key="2">
    <source>
        <dbReference type="ARBA" id="ARBA00012417"/>
    </source>
</evidence>
<dbReference type="InterPro" id="IPR012337">
    <property type="entry name" value="RNaseH-like_sf"/>
</dbReference>
<accession>A0A2B4R524</accession>
<evidence type="ECO:0000256" key="6">
    <source>
        <dbReference type="ARBA" id="ARBA00022932"/>
    </source>
</evidence>
<dbReference type="GO" id="GO:0000166">
    <property type="term" value="F:nucleotide binding"/>
    <property type="evidence" value="ECO:0007669"/>
    <property type="project" value="InterPro"/>
</dbReference>
<evidence type="ECO:0000256" key="4">
    <source>
        <dbReference type="ARBA" id="ARBA00022695"/>
    </source>
</evidence>
<evidence type="ECO:0000259" key="9">
    <source>
        <dbReference type="Pfam" id="PF03175"/>
    </source>
</evidence>
<protein>
    <recommendedName>
        <fullName evidence="2">DNA-directed DNA polymerase</fullName>
        <ecNumber evidence="2">2.7.7.7</ecNumber>
    </recommendedName>
</protein>
<dbReference type="EC" id="2.7.7.7" evidence="2"/>
<keyword evidence="7" id="KW-0238">DNA-binding</keyword>
<dbReference type="EMBL" id="LSMT01000978">
    <property type="protein sequence ID" value="PFX13434.1"/>
    <property type="molecule type" value="Genomic_DNA"/>
</dbReference>
<evidence type="ECO:0000256" key="5">
    <source>
        <dbReference type="ARBA" id="ARBA00022705"/>
    </source>
</evidence>
<dbReference type="InterPro" id="IPR036397">
    <property type="entry name" value="RNaseH_sf"/>
</dbReference>
<dbReference type="GO" id="GO:0003887">
    <property type="term" value="F:DNA-directed DNA polymerase activity"/>
    <property type="evidence" value="ECO:0007669"/>
    <property type="project" value="UniProtKB-KW"/>
</dbReference>
<keyword evidence="4" id="KW-0548">Nucleotidyltransferase</keyword>
<dbReference type="Gene3D" id="3.30.420.10">
    <property type="entry name" value="Ribonuclease H-like superfamily/Ribonuclease H"/>
    <property type="match status" value="1"/>
</dbReference>
<comment type="catalytic activity">
    <reaction evidence="8">
        <text>DNA(n) + a 2'-deoxyribonucleoside 5'-triphosphate = DNA(n+1) + diphosphate</text>
        <dbReference type="Rhea" id="RHEA:22508"/>
        <dbReference type="Rhea" id="RHEA-COMP:17339"/>
        <dbReference type="Rhea" id="RHEA-COMP:17340"/>
        <dbReference type="ChEBI" id="CHEBI:33019"/>
        <dbReference type="ChEBI" id="CHEBI:61560"/>
        <dbReference type="ChEBI" id="CHEBI:173112"/>
        <dbReference type="EC" id="2.7.7.7"/>
    </reaction>
</comment>
<evidence type="ECO:0000256" key="1">
    <source>
        <dbReference type="ARBA" id="ARBA00005755"/>
    </source>
</evidence>
<gene>
    <name evidence="10" type="ORF">AWC38_SpisGene22482</name>
</gene>
<evidence type="ECO:0000256" key="3">
    <source>
        <dbReference type="ARBA" id="ARBA00022679"/>
    </source>
</evidence>
<keyword evidence="3" id="KW-0808">Transferase</keyword>
<keyword evidence="6" id="KW-0239">DNA-directed DNA polymerase</keyword>
<reference evidence="11" key="1">
    <citation type="journal article" date="2017" name="bioRxiv">
        <title>Comparative analysis of the genomes of Stylophora pistillata and Acropora digitifera provides evidence for extensive differences between species of corals.</title>
        <authorList>
            <person name="Voolstra C.R."/>
            <person name="Li Y."/>
            <person name="Liew Y.J."/>
            <person name="Baumgarten S."/>
            <person name="Zoccola D."/>
            <person name="Flot J.-F."/>
            <person name="Tambutte S."/>
            <person name="Allemand D."/>
            <person name="Aranda M."/>
        </authorList>
    </citation>
    <scope>NUCLEOTIDE SEQUENCE [LARGE SCALE GENOMIC DNA]</scope>
</reference>
<proteinExistence type="inferred from homology"/>
<name>A0A2B4R524_STYPI</name>
<dbReference type="InterPro" id="IPR004868">
    <property type="entry name" value="DNA-dir_DNA_pol_B_mt/vir"/>
</dbReference>
<evidence type="ECO:0000313" key="11">
    <source>
        <dbReference type="Proteomes" id="UP000225706"/>
    </source>
</evidence>
<dbReference type="PANTHER" id="PTHR33568">
    <property type="entry name" value="DNA POLYMERASE"/>
    <property type="match status" value="1"/>
</dbReference>
<dbReference type="AlphaFoldDB" id="A0A2B4R524"/>
<evidence type="ECO:0000256" key="8">
    <source>
        <dbReference type="ARBA" id="ARBA00049244"/>
    </source>
</evidence>
<dbReference type="GO" id="GO:0003677">
    <property type="term" value="F:DNA binding"/>
    <property type="evidence" value="ECO:0007669"/>
    <property type="project" value="UniProtKB-KW"/>
</dbReference>
<comment type="similarity">
    <text evidence="1">Belongs to the DNA polymerase type-B family.</text>
</comment>
<dbReference type="Pfam" id="PF03175">
    <property type="entry name" value="DNA_pol_B_2"/>
    <property type="match status" value="1"/>
</dbReference>
<keyword evidence="11" id="KW-1185">Reference proteome</keyword>
<dbReference type="OrthoDB" id="5988683at2759"/>
<evidence type="ECO:0000256" key="7">
    <source>
        <dbReference type="ARBA" id="ARBA00023125"/>
    </source>
</evidence>
<organism evidence="10 11">
    <name type="scientific">Stylophora pistillata</name>
    <name type="common">Smooth cauliflower coral</name>
    <dbReference type="NCBI Taxonomy" id="50429"/>
    <lineage>
        <taxon>Eukaryota</taxon>
        <taxon>Metazoa</taxon>
        <taxon>Cnidaria</taxon>
        <taxon>Anthozoa</taxon>
        <taxon>Hexacorallia</taxon>
        <taxon>Scleractinia</taxon>
        <taxon>Astrocoeniina</taxon>
        <taxon>Pocilloporidae</taxon>
        <taxon>Stylophora</taxon>
    </lineage>
</organism>
<comment type="caution">
    <text evidence="10">The sequence shown here is derived from an EMBL/GenBank/DDBJ whole genome shotgun (WGS) entry which is preliminary data.</text>
</comment>
<dbReference type="PANTHER" id="PTHR33568:SF3">
    <property type="entry name" value="DNA-DIRECTED DNA POLYMERASE"/>
    <property type="match status" value="1"/>
</dbReference>
<dbReference type="Proteomes" id="UP000225706">
    <property type="component" value="Unassembled WGS sequence"/>
</dbReference>
<dbReference type="GO" id="GO:0006260">
    <property type="term" value="P:DNA replication"/>
    <property type="evidence" value="ECO:0007669"/>
    <property type="project" value="UniProtKB-KW"/>
</dbReference>
<keyword evidence="5" id="KW-0235">DNA replication</keyword>
<evidence type="ECO:0000313" key="10">
    <source>
        <dbReference type="EMBL" id="PFX13434.1"/>
    </source>
</evidence>